<keyword evidence="2" id="KW-1185">Reference proteome</keyword>
<comment type="caution">
    <text evidence="1">The sequence shown here is derived from an EMBL/GenBank/DDBJ whole genome shotgun (WGS) entry which is preliminary data.</text>
</comment>
<proteinExistence type="predicted"/>
<dbReference type="PATRIC" id="fig|1423815.3.peg.174"/>
<reference evidence="1 2" key="1">
    <citation type="journal article" date="2015" name="Genome Announc.">
        <title>Expanding the biotechnology potential of lactobacilli through comparative genomics of 213 strains and associated genera.</title>
        <authorList>
            <person name="Sun Z."/>
            <person name="Harris H.M."/>
            <person name="McCann A."/>
            <person name="Guo C."/>
            <person name="Argimon S."/>
            <person name="Zhang W."/>
            <person name="Yang X."/>
            <person name="Jeffery I.B."/>
            <person name="Cooney J.C."/>
            <person name="Kagawa T.F."/>
            <person name="Liu W."/>
            <person name="Song Y."/>
            <person name="Salvetti E."/>
            <person name="Wrobel A."/>
            <person name="Rasinkangas P."/>
            <person name="Parkhill J."/>
            <person name="Rea M.C."/>
            <person name="O'Sullivan O."/>
            <person name="Ritari J."/>
            <person name="Douillard F.P."/>
            <person name="Paul Ross R."/>
            <person name="Yang R."/>
            <person name="Briner A.E."/>
            <person name="Felis G.E."/>
            <person name="de Vos W.M."/>
            <person name="Barrangou R."/>
            <person name="Klaenhammer T.R."/>
            <person name="Caufield P.W."/>
            <person name="Cui Y."/>
            <person name="Zhang H."/>
            <person name="O'Toole P.W."/>
        </authorList>
    </citation>
    <scope>NUCLEOTIDE SEQUENCE [LARGE SCALE GENOMIC DNA]</scope>
    <source>
        <strain evidence="1 2">DSM 14857</strain>
    </source>
</reference>
<organism evidence="1 2">
    <name type="scientific">Companilactobacillus versmoldensis DSM 14857 = KCTC 3814</name>
    <dbReference type="NCBI Taxonomy" id="1423815"/>
    <lineage>
        <taxon>Bacteria</taxon>
        <taxon>Bacillati</taxon>
        <taxon>Bacillota</taxon>
        <taxon>Bacilli</taxon>
        <taxon>Lactobacillales</taxon>
        <taxon>Lactobacillaceae</taxon>
        <taxon>Companilactobacillus</taxon>
    </lineage>
</organism>
<gene>
    <name evidence="1" type="ORF">FC27_GL000173</name>
</gene>
<sequence length="54" mass="6496">MIFRKSIADFVNKIIDHPEKYFHESYGISKPGTDDKLDEIKKLQKEYKKSPKYF</sequence>
<protein>
    <submittedName>
        <fullName evidence="1">Uncharacterized protein</fullName>
    </submittedName>
</protein>
<name>A0A0R1STD0_9LACO</name>
<accession>A0A0R1STD0</accession>
<evidence type="ECO:0000313" key="2">
    <source>
        <dbReference type="Proteomes" id="UP000051647"/>
    </source>
</evidence>
<evidence type="ECO:0000313" key="1">
    <source>
        <dbReference type="EMBL" id="KRL68475.1"/>
    </source>
</evidence>
<dbReference type="EMBL" id="AZFA01000001">
    <property type="protein sequence ID" value="KRL68475.1"/>
    <property type="molecule type" value="Genomic_DNA"/>
</dbReference>
<dbReference type="RefSeq" id="WP_010623579.1">
    <property type="nucleotide sequence ID" value="NZ_AZFA01000001.1"/>
</dbReference>
<dbReference type="AlphaFoldDB" id="A0A0R1STD0"/>
<dbReference type="Proteomes" id="UP000051647">
    <property type="component" value="Unassembled WGS sequence"/>
</dbReference>